<gene>
    <name evidence="1" type="ORF">DILT_LOCUS16057</name>
</gene>
<dbReference type="AlphaFoldDB" id="A0A3P7QM10"/>
<dbReference type="Proteomes" id="UP000281553">
    <property type="component" value="Unassembled WGS sequence"/>
</dbReference>
<keyword evidence="2" id="KW-1185">Reference proteome</keyword>
<proteinExistence type="predicted"/>
<accession>A0A3P7QM10</accession>
<evidence type="ECO:0000313" key="2">
    <source>
        <dbReference type="Proteomes" id="UP000281553"/>
    </source>
</evidence>
<reference evidence="1 2" key="1">
    <citation type="submission" date="2018-11" db="EMBL/GenBank/DDBJ databases">
        <authorList>
            <consortium name="Pathogen Informatics"/>
        </authorList>
    </citation>
    <scope>NUCLEOTIDE SEQUENCE [LARGE SCALE GENOMIC DNA]</scope>
</reference>
<dbReference type="EMBL" id="UYRU01082685">
    <property type="protein sequence ID" value="VDN32782.1"/>
    <property type="molecule type" value="Genomic_DNA"/>
</dbReference>
<protein>
    <submittedName>
        <fullName evidence="1">Uncharacterized protein</fullName>
    </submittedName>
</protein>
<organism evidence="1 2">
    <name type="scientific">Dibothriocephalus latus</name>
    <name type="common">Fish tapeworm</name>
    <name type="synonym">Diphyllobothrium latum</name>
    <dbReference type="NCBI Taxonomy" id="60516"/>
    <lineage>
        <taxon>Eukaryota</taxon>
        <taxon>Metazoa</taxon>
        <taxon>Spiralia</taxon>
        <taxon>Lophotrochozoa</taxon>
        <taxon>Platyhelminthes</taxon>
        <taxon>Cestoda</taxon>
        <taxon>Eucestoda</taxon>
        <taxon>Diphyllobothriidea</taxon>
        <taxon>Diphyllobothriidae</taxon>
        <taxon>Dibothriocephalus</taxon>
    </lineage>
</organism>
<name>A0A3P7QM10_DIBLA</name>
<sequence>MPAETRTSQKLSSAHLDSMTSSDTFKALLLTSVQTPSLLSGIYSRGISLKLLSSSFRTMTCFSLTTSPC</sequence>
<evidence type="ECO:0000313" key="1">
    <source>
        <dbReference type="EMBL" id="VDN32782.1"/>
    </source>
</evidence>